<evidence type="ECO:0000256" key="2">
    <source>
        <dbReference type="RuleBase" id="RU102079"/>
    </source>
</evidence>
<dbReference type="AlphaFoldDB" id="A0A0A9ZGV4"/>
<evidence type="ECO:0000313" key="6">
    <source>
        <dbReference type="EMBL" id="JAG41295.1"/>
    </source>
</evidence>
<dbReference type="CDD" id="cd00070">
    <property type="entry name" value="GLECT"/>
    <property type="match status" value="1"/>
</dbReference>
<dbReference type="SMART" id="SM00276">
    <property type="entry name" value="GLECT"/>
    <property type="match status" value="1"/>
</dbReference>
<organism evidence="6">
    <name type="scientific">Lygus hesperus</name>
    <name type="common">Western plant bug</name>
    <dbReference type="NCBI Taxonomy" id="30085"/>
    <lineage>
        <taxon>Eukaryota</taxon>
        <taxon>Metazoa</taxon>
        <taxon>Ecdysozoa</taxon>
        <taxon>Arthropoda</taxon>
        <taxon>Hexapoda</taxon>
        <taxon>Insecta</taxon>
        <taxon>Pterygota</taxon>
        <taxon>Neoptera</taxon>
        <taxon>Paraneoptera</taxon>
        <taxon>Hemiptera</taxon>
        <taxon>Heteroptera</taxon>
        <taxon>Panheteroptera</taxon>
        <taxon>Cimicomorpha</taxon>
        <taxon>Miridae</taxon>
        <taxon>Mirini</taxon>
        <taxon>Lygus</taxon>
    </lineage>
</organism>
<dbReference type="Pfam" id="PF00337">
    <property type="entry name" value="Gal-bind_lectin"/>
    <property type="match status" value="1"/>
</dbReference>
<feature type="region of interest" description="Disordered" evidence="3">
    <location>
        <begin position="184"/>
        <end position="260"/>
    </location>
</feature>
<dbReference type="InterPro" id="IPR001079">
    <property type="entry name" value="Galectin_CRD"/>
</dbReference>
<evidence type="ECO:0000313" key="8">
    <source>
        <dbReference type="EMBL" id="JAQ15473.1"/>
    </source>
</evidence>
<dbReference type="SMART" id="SM00908">
    <property type="entry name" value="Gal-bind_lectin"/>
    <property type="match status" value="1"/>
</dbReference>
<feature type="transmembrane region" description="Helical" evidence="4">
    <location>
        <begin position="309"/>
        <end position="327"/>
    </location>
</feature>
<feature type="domain" description="Galectin" evidence="5">
    <location>
        <begin position="7"/>
        <end position="140"/>
    </location>
</feature>
<accession>A0A0A9ZGV4</accession>
<gene>
    <name evidence="6" type="primary">Lgals4_0</name>
    <name evidence="8" type="synonym">Lgals4_3</name>
    <name evidence="6" type="ORF">CM83_58668</name>
    <name evidence="8" type="ORF">g.64669</name>
</gene>
<dbReference type="PANTHER" id="PTHR11346:SF176">
    <property type="entry name" value="32 KDA BETA-GALACTOSIDE-BINDING LECTIN LEC-3"/>
    <property type="match status" value="1"/>
</dbReference>
<dbReference type="GO" id="GO:0016936">
    <property type="term" value="F:galactoside binding"/>
    <property type="evidence" value="ECO:0007669"/>
    <property type="project" value="TreeGrafter"/>
</dbReference>
<name>A0A0A9ZGV4_LYGHE</name>
<dbReference type="PANTHER" id="PTHR11346">
    <property type="entry name" value="GALECTIN"/>
    <property type="match status" value="1"/>
</dbReference>
<dbReference type="PROSITE" id="PS51304">
    <property type="entry name" value="GALECTIN"/>
    <property type="match status" value="1"/>
</dbReference>
<evidence type="ECO:0000256" key="1">
    <source>
        <dbReference type="ARBA" id="ARBA00022734"/>
    </source>
</evidence>
<dbReference type="GO" id="GO:0030246">
    <property type="term" value="F:carbohydrate binding"/>
    <property type="evidence" value="ECO:0007669"/>
    <property type="project" value="UniProtKB-UniRule"/>
</dbReference>
<reference evidence="8" key="4">
    <citation type="journal article" date="2016" name="Gigascience">
        <title>De novo construction of an expanded transcriptome assembly for the western tarnished plant bug, Lygus hesperus.</title>
        <authorList>
            <person name="Tassone E.E."/>
            <person name="Geib S.M."/>
            <person name="Hall B."/>
            <person name="Fabrick J.A."/>
            <person name="Brent C.S."/>
            <person name="Hull J.J."/>
        </authorList>
    </citation>
    <scope>NUCLEOTIDE SEQUENCE</scope>
</reference>
<dbReference type="InterPro" id="IPR013320">
    <property type="entry name" value="ConA-like_dom_sf"/>
</dbReference>
<dbReference type="InterPro" id="IPR044156">
    <property type="entry name" value="Galectin-like"/>
</dbReference>
<evidence type="ECO:0000256" key="4">
    <source>
        <dbReference type="SAM" id="Phobius"/>
    </source>
</evidence>
<reference evidence="6" key="1">
    <citation type="journal article" date="2014" name="PLoS ONE">
        <title>Transcriptome-Based Identification of ABC Transporters in the Western Tarnished Plant Bug Lygus hesperus.</title>
        <authorList>
            <person name="Hull J.J."/>
            <person name="Chaney K."/>
            <person name="Geib S.M."/>
            <person name="Fabrick J.A."/>
            <person name="Brent C.S."/>
            <person name="Walsh D."/>
            <person name="Lavine L.C."/>
        </authorList>
    </citation>
    <scope>NUCLEOTIDE SEQUENCE</scope>
</reference>
<keyword evidence="4" id="KW-1133">Transmembrane helix</keyword>
<keyword evidence="4" id="KW-0812">Transmembrane</keyword>
<sequence>MLAVPYIGPVQRPLVNSGIIVRINGQATATARRFNINLQCGPSLNPRDDVALHLAVDFDGQCIITNNILGNQWGPQECDNRNFPFHRGAQFVIDVVCEQSAFQINVNTNRSVRYEHRMEPSRITHLAIDGDIILNKIDYIGGVQPTGPIGFSVSPTTPHLPPYPSSTLPPYPAVTPAGGYPLQPPQGLYASQPMHVPSPNPSLYPQQPGPYPQQPGTYPQQPGPYQLPGSYPQQPSLYPQQPGMHAQQPYGSHYPNNQHKQKGLLDKIGLGGVATGGILGTAATGAAGLYGMKHMKKQAKISKKAQKKALKYGIPLAGVGLGAYALHKTKFGSGSSSSSSSSSSD</sequence>
<keyword evidence="4" id="KW-0472">Membrane</keyword>
<dbReference type="EMBL" id="GBHO01002309">
    <property type="protein sequence ID" value="JAG41295.1"/>
    <property type="molecule type" value="Transcribed_RNA"/>
</dbReference>
<reference evidence="6" key="2">
    <citation type="submission" date="2014-07" db="EMBL/GenBank/DDBJ databases">
        <authorList>
            <person name="Hull J."/>
        </authorList>
    </citation>
    <scope>NUCLEOTIDE SEQUENCE</scope>
</reference>
<protein>
    <recommendedName>
        <fullName evidence="2">Galectin</fullName>
    </recommendedName>
</protein>
<dbReference type="EMBL" id="GDHC01003156">
    <property type="protein sequence ID" value="JAQ15473.1"/>
    <property type="molecule type" value="Transcribed_RNA"/>
</dbReference>
<evidence type="ECO:0000313" key="7">
    <source>
        <dbReference type="EMBL" id="JAG52042.1"/>
    </source>
</evidence>
<reference evidence="7" key="3">
    <citation type="submission" date="2014-09" db="EMBL/GenBank/DDBJ databases">
        <authorList>
            <person name="Magalhaes I.L.F."/>
            <person name="Oliveira U."/>
            <person name="Santos F.R."/>
            <person name="Vidigal T.H.D.A."/>
            <person name="Brescovit A.D."/>
            <person name="Santos A.J."/>
        </authorList>
    </citation>
    <scope>NUCLEOTIDE SEQUENCE</scope>
</reference>
<evidence type="ECO:0000256" key="3">
    <source>
        <dbReference type="SAM" id="MobiDB-lite"/>
    </source>
</evidence>
<dbReference type="Gene3D" id="2.60.120.200">
    <property type="match status" value="1"/>
</dbReference>
<dbReference type="EMBL" id="GBRD01013784">
    <property type="protein sequence ID" value="JAG52042.1"/>
    <property type="molecule type" value="Transcribed_RNA"/>
</dbReference>
<dbReference type="SUPFAM" id="SSF49899">
    <property type="entry name" value="Concanavalin A-like lectins/glucanases"/>
    <property type="match status" value="1"/>
</dbReference>
<keyword evidence="1 2" id="KW-0430">Lectin</keyword>
<feature type="transmembrane region" description="Helical" evidence="4">
    <location>
        <begin position="268"/>
        <end position="289"/>
    </location>
</feature>
<feature type="compositionally biased region" description="Pro residues" evidence="3">
    <location>
        <begin position="196"/>
        <end position="213"/>
    </location>
</feature>
<proteinExistence type="predicted"/>
<evidence type="ECO:0000259" key="5">
    <source>
        <dbReference type="PROSITE" id="PS51304"/>
    </source>
</evidence>
<feature type="compositionally biased region" description="Low complexity" evidence="3">
    <location>
        <begin position="214"/>
        <end position="243"/>
    </location>
</feature>